<accession>A0A422PUZ6</accession>
<gene>
    <name evidence="2" type="ORF">Tco025E_03335</name>
</gene>
<sequence>MVLTLAQLIFPRRRPREARSSVAPPQDDVPTLSPSPPKAAAAADRLPFWRRLLCAPELPDMSLLASSAPPRRGAAHASSSRAPSIVTSEPEPAAASASVTHRAKGGTLRAAKSVFAEPWQRAAHADNDGAVRSDSFFSTGAAPAPSARWVVSDTRRMQTKTEGSSGGCSSPTSPALRLGSSSARLQLKQARSEQLRMEARQRKELQRDEAALWEEAEQRRLGALVQEAACDAPPSSPSQSATLSGEALAQHKAESENNADVDGLVNSRVVSVEDTDEAGSYLDGDDAIDLQDLNRLYDYYKRRDRAVESSEQEAAVAELAVVAASEAGTPKRARCYELSSRKYIERVVLAQRSQQMMALMWLLAESMRHAWKLHFRLAQLYVNYVPLYLQAGGFAVGGVEEGNLRDITQSKYYAYFCSGTFDYEYYTYQFCQKWESLFGDVQHYLCDDTTGHVGSVGVAATLLYSMELFARQHELQVAVREVEQWLQARWKRMSEAAVLVSSPTTAPTTNAVETPPNRSSSCSQSSDGTPTPVTHEGDAARAGDSDECGSREECGPQLVLTSPVAATLQPVNAAEEGLTHVPIDWWSAQDADVRAHVSWNRKKRKLRHISLGMAALRKANLLQCPDGAVNGTQDPAPQLQAWLPGALEPIMEGGIDEEGQSHRVVSVGCFGFSFFSLWD</sequence>
<feature type="compositionally biased region" description="Polar residues" evidence="1">
    <location>
        <begin position="501"/>
        <end position="518"/>
    </location>
</feature>
<comment type="caution">
    <text evidence="2">The sequence shown here is derived from an EMBL/GenBank/DDBJ whole genome shotgun (WGS) entry which is preliminary data.</text>
</comment>
<feature type="region of interest" description="Disordered" evidence="1">
    <location>
        <begin position="67"/>
        <end position="102"/>
    </location>
</feature>
<feature type="compositionally biased region" description="Basic and acidic residues" evidence="1">
    <location>
        <begin position="535"/>
        <end position="553"/>
    </location>
</feature>
<name>A0A422PUZ6_9TRYP</name>
<feature type="region of interest" description="Disordered" evidence="1">
    <location>
        <begin position="158"/>
        <end position="178"/>
    </location>
</feature>
<dbReference type="OrthoDB" id="265135at2759"/>
<dbReference type="AlphaFoldDB" id="A0A422PUZ6"/>
<dbReference type="GeneID" id="40316946"/>
<evidence type="ECO:0000313" key="2">
    <source>
        <dbReference type="EMBL" id="RNF21599.1"/>
    </source>
</evidence>
<keyword evidence="3" id="KW-1185">Reference proteome</keyword>
<dbReference type="EMBL" id="MKKU01000153">
    <property type="protein sequence ID" value="RNF21599.1"/>
    <property type="molecule type" value="Genomic_DNA"/>
</dbReference>
<protein>
    <submittedName>
        <fullName evidence="2">Uncharacterized protein</fullName>
    </submittedName>
</protein>
<evidence type="ECO:0000313" key="3">
    <source>
        <dbReference type="Proteomes" id="UP000284403"/>
    </source>
</evidence>
<feature type="region of interest" description="Disordered" evidence="1">
    <location>
        <begin position="13"/>
        <end position="39"/>
    </location>
</feature>
<feature type="compositionally biased region" description="Low complexity" evidence="1">
    <location>
        <begin position="67"/>
        <end position="98"/>
    </location>
</feature>
<reference evidence="2 3" key="1">
    <citation type="journal article" date="2018" name="BMC Genomics">
        <title>Genomic comparison of Trypanosoma conorhini and Trypanosoma rangeli to Trypanosoma cruzi strains of high and low virulence.</title>
        <authorList>
            <person name="Bradwell K.R."/>
            <person name="Koparde V.N."/>
            <person name="Matveyev A.V."/>
            <person name="Serrano M.G."/>
            <person name="Alves J.M."/>
            <person name="Parikh H."/>
            <person name="Huang B."/>
            <person name="Lee V."/>
            <person name="Espinosa-Alvarez O."/>
            <person name="Ortiz P.A."/>
            <person name="Costa-Martins A.G."/>
            <person name="Teixeira M.M."/>
            <person name="Buck G.A."/>
        </authorList>
    </citation>
    <scope>NUCLEOTIDE SEQUENCE [LARGE SCALE GENOMIC DNA]</scope>
    <source>
        <strain evidence="2 3">025E</strain>
    </source>
</reference>
<proteinExistence type="predicted"/>
<organism evidence="2 3">
    <name type="scientific">Trypanosoma conorhini</name>
    <dbReference type="NCBI Taxonomy" id="83891"/>
    <lineage>
        <taxon>Eukaryota</taxon>
        <taxon>Discoba</taxon>
        <taxon>Euglenozoa</taxon>
        <taxon>Kinetoplastea</taxon>
        <taxon>Metakinetoplastina</taxon>
        <taxon>Trypanosomatida</taxon>
        <taxon>Trypanosomatidae</taxon>
        <taxon>Trypanosoma</taxon>
    </lineage>
</organism>
<feature type="region of interest" description="Disordered" evidence="1">
    <location>
        <begin position="229"/>
        <end position="258"/>
    </location>
</feature>
<feature type="region of interest" description="Disordered" evidence="1">
    <location>
        <begin position="501"/>
        <end position="553"/>
    </location>
</feature>
<dbReference type="RefSeq" id="XP_029229573.1">
    <property type="nucleotide sequence ID" value="XM_029370254.1"/>
</dbReference>
<evidence type="ECO:0000256" key="1">
    <source>
        <dbReference type="SAM" id="MobiDB-lite"/>
    </source>
</evidence>
<dbReference type="Proteomes" id="UP000284403">
    <property type="component" value="Unassembled WGS sequence"/>
</dbReference>